<feature type="region of interest" description="Disordered" evidence="1">
    <location>
        <begin position="1"/>
        <end position="22"/>
    </location>
</feature>
<evidence type="ECO:0000256" key="1">
    <source>
        <dbReference type="SAM" id="MobiDB-lite"/>
    </source>
</evidence>
<organism evidence="3 4">
    <name type="scientific">Prunus dulcis</name>
    <name type="common">Almond</name>
    <name type="synonym">Amygdalus dulcis</name>
    <dbReference type="NCBI Taxonomy" id="3755"/>
    <lineage>
        <taxon>Eukaryota</taxon>
        <taxon>Viridiplantae</taxon>
        <taxon>Streptophyta</taxon>
        <taxon>Embryophyta</taxon>
        <taxon>Tracheophyta</taxon>
        <taxon>Spermatophyta</taxon>
        <taxon>Magnoliopsida</taxon>
        <taxon>eudicotyledons</taxon>
        <taxon>Gunneridae</taxon>
        <taxon>Pentapetalae</taxon>
        <taxon>rosids</taxon>
        <taxon>fabids</taxon>
        <taxon>Rosales</taxon>
        <taxon>Rosaceae</taxon>
        <taxon>Amygdaloideae</taxon>
        <taxon>Amygdaleae</taxon>
        <taxon>Prunus</taxon>
    </lineage>
</organism>
<gene>
    <name evidence="3" type="ORF">ALMOND_2B019746</name>
    <name evidence="2" type="ORF">L3X38_022367</name>
</gene>
<dbReference type="Gramene" id="VVA22695">
    <property type="protein sequence ID" value="VVA22695"/>
    <property type="gene ID" value="Prudul26B019746"/>
</dbReference>
<evidence type="ECO:0000313" key="5">
    <source>
        <dbReference type="Proteomes" id="UP001054821"/>
    </source>
</evidence>
<dbReference type="InParanoid" id="A0A5E4F3L5"/>
<accession>A0A5E4F3L5</accession>
<proteinExistence type="predicted"/>
<reference evidence="2 5" key="3">
    <citation type="journal article" date="2022" name="G3 (Bethesda)">
        <title>Whole-genome sequence and methylome profiling of the almond [Prunus dulcis (Mill.) D.A. Webb] cultivar 'Nonpareil'.</title>
        <authorList>
            <person name="D'Amico-Willman K.M."/>
            <person name="Ouma W.Z."/>
            <person name="Meulia T."/>
            <person name="Sideli G.M."/>
            <person name="Gradziel T.M."/>
            <person name="Fresnedo-Ramirez J."/>
        </authorList>
    </citation>
    <scope>NUCLEOTIDE SEQUENCE [LARGE SCALE GENOMIC DNA]</scope>
    <source>
        <strain evidence="2">Clone GOH B32 T37-40</strain>
    </source>
</reference>
<name>A0A5E4F3L5_PRUDU</name>
<dbReference type="EMBL" id="JAJFAZ020000004">
    <property type="protein sequence ID" value="KAI5332238.1"/>
    <property type="molecule type" value="Genomic_DNA"/>
</dbReference>
<evidence type="ECO:0000313" key="3">
    <source>
        <dbReference type="EMBL" id="VVA22695.1"/>
    </source>
</evidence>
<dbReference type="AlphaFoldDB" id="A0A5E4F3L5"/>
<reference evidence="4" key="2">
    <citation type="journal article" date="2020" name="Plant J.">
        <title>Transposons played a major role in the diversification between the closely related almond and peach genomes: results from the almond genome sequence.</title>
        <authorList>
            <person name="Alioto T."/>
            <person name="Alexiou K.G."/>
            <person name="Bardil A."/>
            <person name="Barteri F."/>
            <person name="Castanera R."/>
            <person name="Cruz F."/>
            <person name="Dhingra A."/>
            <person name="Duval H."/>
            <person name="Fernandez I Marti A."/>
            <person name="Frias L."/>
            <person name="Galan B."/>
            <person name="Garcia J.L."/>
            <person name="Howad W."/>
            <person name="Gomez-Garrido J."/>
            <person name="Gut M."/>
            <person name="Julca I."/>
            <person name="Morata J."/>
            <person name="Puigdomenech P."/>
            <person name="Ribeca P."/>
            <person name="Rubio Cabetas M.J."/>
            <person name="Vlasova A."/>
            <person name="Wirthensohn M."/>
            <person name="Garcia-Mas J."/>
            <person name="Gabaldon T."/>
            <person name="Casacuberta J.M."/>
            <person name="Arus P."/>
        </authorList>
    </citation>
    <scope>NUCLEOTIDE SEQUENCE [LARGE SCALE GENOMIC DNA]</scope>
    <source>
        <strain evidence="4">cv. Texas</strain>
    </source>
</reference>
<dbReference type="Proteomes" id="UP000327085">
    <property type="component" value="Chromosome 4"/>
</dbReference>
<sequence length="191" mass="21086">MKAHSTVWTRAAPDHSPSTLDLSVHGDRQLKEGDKVAKRGNRCETEMLTPQCLSPPPFQRTEWGPHPDVASGSALLSSHAHTVTRGTVPNGPHSPQNPMIKKSRTQRVPRCCACACAVLVSGKVLWLHFGDVAAFCGGHHANRIRGGYAATPLTAKNHSVLIIKNPVSFLKFRYYPWKFDLITERPEEIHV</sequence>
<protein>
    <submittedName>
        <fullName evidence="3">Uncharacterized protein</fullName>
    </submittedName>
</protein>
<evidence type="ECO:0000313" key="2">
    <source>
        <dbReference type="EMBL" id="KAI5332238.1"/>
    </source>
</evidence>
<evidence type="ECO:0000313" key="4">
    <source>
        <dbReference type="Proteomes" id="UP000327085"/>
    </source>
</evidence>
<dbReference type="Proteomes" id="UP001054821">
    <property type="component" value="Chromosome 4"/>
</dbReference>
<keyword evidence="5" id="KW-1185">Reference proteome</keyword>
<reference evidence="3" key="1">
    <citation type="submission" date="2019-07" db="EMBL/GenBank/DDBJ databases">
        <authorList>
            <person name="Alioto T."/>
            <person name="Alioto T."/>
            <person name="Gomez Garrido J."/>
        </authorList>
    </citation>
    <scope>NUCLEOTIDE SEQUENCE</scope>
</reference>
<dbReference type="EMBL" id="CABIKO010000063">
    <property type="protein sequence ID" value="VVA22695.1"/>
    <property type="molecule type" value="Genomic_DNA"/>
</dbReference>